<dbReference type="Proteomes" id="UP000054783">
    <property type="component" value="Unassembled WGS sequence"/>
</dbReference>
<name>A0A0V1A8T6_9BILA</name>
<comment type="caution">
    <text evidence="2">The sequence shown here is derived from an EMBL/GenBank/DDBJ whole genome shotgun (WGS) entry which is preliminary data.</text>
</comment>
<keyword evidence="3" id="KW-1185">Reference proteome</keyword>
<evidence type="ECO:0000313" key="2">
    <source>
        <dbReference type="EMBL" id="KRY21263.1"/>
    </source>
</evidence>
<evidence type="ECO:0000256" key="1">
    <source>
        <dbReference type="SAM" id="MobiDB-lite"/>
    </source>
</evidence>
<protein>
    <submittedName>
        <fullName evidence="2">Uncharacterized protein</fullName>
    </submittedName>
</protein>
<feature type="compositionally biased region" description="Basic and acidic residues" evidence="1">
    <location>
        <begin position="151"/>
        <end position="171"/>
    </location>
</feature>
<sequence>MEDCTSLFSIFRQRQSCLATSNCTRSSHLPTEYVKSSLIETVTDISCVVILAIVKDHLGICLFKESISCSTGENLRFTIFEEIYNFTIGNNDNQPTANSCILSSCFVRCLLIIEGCHFAYTVFNANVIIAQGTMMRLNNREEWPFGTSIETRNREKNETQRGRERKKERERASGMKAALNYSSLLFLLTFTQFFFCSELALIDEDEIFVQLYISNIDHPIFKMYILCKH</sequence>
<dbReference type="OrthoDB" id="5942703at2759"/>
<dbReference type="AlphaFoldDB" id="A0A0V1A8T6"/>
<dbReference type="EMBL" id="JYDQ01000018">
    <property type="protein sequence ID" value="KRY21263.1"/>
    <property type="molecule type" value="Genomic_DNA"/>
</dbReference>
<gene>
    <name evidence="2" type="ORF">T12_14113</name>
</gene>
<feature type="region of interest" description="Disordered" evidence="1">
    <location>
        <begin position="149"/>
        <end position="171"/>
    </location>
</feature>
<organism evidence="2 3">
    <name type="scientific">Trichinella patagoniensis</name>
    <dbReference type="NCBI Taxonomy" id="990121"/>
    <lineage>
        <taxon>Eukaryota</taxon>
        <taxon>Metazoa</taxon>
        <taxon>Ecdysozoa</taxon>
        <taxon>Nematoda</taxon>
        <taxon>Enoplea</taxon>
        <taxon>Dorylaimia</taxon>
        <taxon>Trichinellida</taxon>
        <taxon>Trichinellidae</taxon>
        <taxon>Trichinella</taxon>
    </lineage>
</organism>
<accession>A0A0V1A8T6</accession>
<reference evidence="2 3" key="1">
    <citation type="submission" date="2015-01" db="EMBL/GenBank/DDBJ databases">
        <title>Evolution of Trichinella species and genotypes.</title>
        <authorList>
            <person name="Korhonen P.K."/>
            <person name="Edoardo P."/>
            <person name="Giuseppe L.R."/>
            <person name="Gasser R.B."/>
        </authorList>
    </citation>
    <scope>NUCLEOTIDE SEQUENCE [LARGE SCALE GENOMIC DNA]</scope>
    <source>
        <strain evidence="2">ISS2496</strain>
    </source>
</reference>
<evidence type="ECO:0000313" key="3">
    <source>
        <dbReference type="Proteomes" id="UP000054783"/>
    </source>
</evidence>
<proteinExistence type="predicted"/>